<evidence type="ECO:0000256" key="1">
    <source>
        <dbReference type="SAM" id="MobiDB-lite"/>
    </source>
</evidence>
<dbReference type="AlphaFoldDB" id="A0A5B7FUA5"/>
<reference evidence="2 3" key="1">
    <citation type="submission" date="2019-05" db="EMBL/GenBank/DDBJ databases">
        <title>Another draft genome of Portunus trituberculatus and its Hox gene families provides insights of decapod evolution.</title>
        <authorList>
            <person name="Jeong J.-H."/>
            <person name="Song I."/>
            <person name="Kim S."/>
            <person name="Choi T."/>
            <person name="Kim D."/>
            <person name="Ryu S."/>
            <person name="Kim W."/>
        </authorList>
    </citation>
    <scope>NUCLEOTIDE SEQUENCE [LARGE SCALE GENOMIC DNA]</scope>
    <source>
        <tissue evidence="2">Muscle</tissue>
    </source>
</reference>
<dbReference type="Proteomes" id="UP000324222">
    <property type="component" value="Unassembled WGS sequence"/>
</dbReference>
<comment type="caution">
    <text evidence="2">The sequence shown here is derived from an EMBL/GenBank/DDBJ whole genome shotgun (WGS) entry which is preliminary data.</text>
</comment>
<feature type="compositionally biased region" description="Pro residues" evidence="1">
    <location>
        <begin position="48"/>
        <end position="64"/>
    </location>
</feature>
<gene>
    <name evidence="2" type="ORF">E2C01_041655</name>
</gene>
<protein>
    <submittedName>
        <fullName evidence="2">Uncharacterized protein</fullName>
    </submittedName>
</protein>
<proteinExistence type="predicted"/>
<organism evidence="2 3">
    <name type="scientific">Portunus trituberculatus</name>
    <name type="common">Swimming crab</name>
    <name type="synonym">Neptunus trituberculatus</name>
    <dbReference type="NCBI Taxonomy" id="210409"/>
    <lineage>
        <taxon>Eukaryota</taxon>
        <taxon>Metazoa</taxon>
        <taxon>Ecdysozoa</taxon>
        <taxon>Arthropoda</taxon>
        <taxon>Crustacea</taxon>
        <taxon>Multicrustacea</taxon>
        <taxon>Malacostraca</taxon>
        <taxon>Eumalacostraca</taxon>
        <taxon>Eucarida</taxon>
        <taxon>Decapoda</taxon>
        <taxon>Pleocyemata</taxon>
        <taxon>Brachyura</taxon>
        <taxon>Eubrachyura</taxon>
        <taxon>Portunoidea</taxon>
        <taxon>Portunidae</taxon>
        <taxon>Portuninae</taxon>
        <taxon>Portunus</taxon>
    </lineage>
</organism>
<evidence type="ECO:0000313" key="3">
    <source>
        <dbReference type="Proteomes" id="UP000324222"/>
    </source>
</evidence>
<name>A0A5B7FUA5_PORTR</name>
<keyword evidence="3" id="KW-1185">Reference proteome</keyword>
<evidence type="ECO:0000313" key="2">
    <source>
        <dbReference type="EMBL" id="MPC47894.1"/>
    </source>
</evidence>
<feature type="region of interest" description="Disordered" evidence="1">
    <location>
        <begin position="45"/>
        <end position="68"/>
    </location>
</feature>
<dbReference type="EMBL" id="VSRR010007988">
    <property type="protein sequence ID" value="MPC47894.1"/>
    <property type="molecule type" value="Genomic_DNA"/>
</dbReference>
<sequence>MRCPAAVTAALRFIANTSFSPLRLGQKRLELLVAFTFGRNGDANCTYIPPPPPPPPPPAPPSPPGVSLKAQVQVTTPTHLVLTATYIPTTFTPNNTRASSSSSYYSSSTTSFSTGTPVLTCRCVEVLRTECNTLTHVLRARYTCNLRTLHLFHACLLPLTPQHRVLQN</sequence>
<accession>A0A5B7FUA5</accession>